<dbReference type="InterPro" id="IPR058922">
    <property type="entry name" value="WHD_DRP"/>
</dbReference>
<dbReference type="Pfam" id="PF25019">
    <property type="entry name" value="LRR_R13L1-DRL21"/>
    <property type="match status" value="1"/>
</dbReference>
<keyword evidence="2" id="KW-0677">Repeat</keyword>
<dbReference type="InterPro" id="IPR056789">
    <property type="entry name" value="LRR_R13L1-DRL21"/>
</dbReference>
<keyword evidence="4" id="KW-0611">Plant defense</keyword>
<dbReference type="AlphaFoldDB" id="A0A803MRB7"/>
<feature type="domain" description="NB-ARC" evidence="6">
    <location>
        <begin position="206"/>
        <end position="338"/>
    </location>
</feature>
<dbReference type="Gene3D" id="3.40.50.300">
    <property type="entry name" value="P-loop containing nucleotide triphosphate hydrolases"/>
    <property type="match status" value="1"/>
</dbReference>
<dbReference type="Gene3D" id="1.10.8.430">
    <property type="entry name" value="Helical domain of apoptotic protease-activating factors"/>
    <property type="match status" value="1"/>
</dbReference>
<accession>A0A803MRB7</accession>
<dbReference type="InterPro" id="IPR041118">
    <property type="entry name" value="Rx_N"/>
</dbReference>
<evidence type="ECO:0000256" key="3">
    <source>
        <dbReference type="ARBA" id="ARBA00022741"/>
    </source>
</evidence>
<feature type="domain" description="Disease resistance N-terminal" evidence="7">
    <location>
        <begin position="21"/>
        <end position="108"/>
    </location>
</feature>
<protein>
    <submittedName>
        <fullName evidence="10">Uncharacterized protein</fullName>
    </submittedName>
</protein>
<keyword evidence="5" id="KW-0067">ATP-binding</keyword>
<dbReference type="OrthoDB" id="912758at2759"/>
<organism evidence="10 11">
    <name type="scientific">Chenopodium quinoa</name>
    <name type="common">Quinoa</name>
    <dbReference type="NCBI Taxonomy" id="63459"/>
    <lineage>
        <taxon>Eukaryota</taxon>
        <taxon>Viridiplantae</taxon>
        <taxon>Streptophyta</taxon>
        <taxon>Embryophyta</taxon>
        <taxon>Tracheophyta</taxon>
        <taxon>Spermatophyta</taxon>
        <taxon>Magnoliopsida</taxon>
        <taxon>eudicotyledons</taxon>
        <taxon>Gunneridae</taxon>
        <taxon>Pentapetalae</taxon>
        <taxon>Caryophyllales</taxon>
        <taxon>Chenopodiaceae</taxon>
        <taxon>Chenopodioideae</taxon>
        <taxon>Atripliceae</taxon>
        <taxon>Chenopodium</taxon>
    </lineage>
</organism>
<dbReference type="Proteomes" id="UP000596660">
    <property type="component" value="Unplaced"/>
</dbReference>
<dbReference type="GO" id="GO:0051707">
    <property type="term" value="P:response to other organism"/>
    <property type="evidence" value="ECO:0007669"/>
    <property type="project" value="UniProtKB-ARBA"/>
</dbReference>
<proteinExistence type="predicted"/>
<dbReference type="InterPro" id="IPR032675">
    <property type="entry name" value="LRR_dom_sf"/>
</dbReference>
<dbReference type="Gene3D" id="1.10.10.10">
    <property type="entry name" value="Winged helix-like DNA-binding domain superfamily/Winged helix DNA-binding domain"/>
    <property type="match status" value="1"/>
</dbReference>
<keyword evidence="11" id="KW-1185">Reference proteome</keyword>
<keyword evidence="1" id="KW-0433">Leucine-rich repeat</keyword>
<evidence type="ECO:0000313" key="10">
    <source>
        <dbReference type="EnsemblPlants" id="AUR62033818-RA:cds"/>
    </source>
</evidence>
<dbReference type="RefSeq" id="XP_021727779.1">
    <property type="nucleotide sequence ID" value="XM_021872087.1"/>
</dbReference>
<dbReference type="Gene3D" id="3.80.10.10">
    <property type="entry name" value="Ribonuclease Inhibitor"/>
    <property type="match status" value="2"/>
</dbReference>
<reference evidence="10" key="1">
    <citation type="journal article" date="2017" name="Nature">
        <title>The genome of Chenopodium quinoa.</title>
        <authorList>
            <person name="Jarvis D.E."/>
            <person name="Ho Y.S."/>
            <person name="Lightfoot D.J."/>
            <person name="Schmoeckel S.M."/>
            <person name="Li B."/>
            <person name="Borm T.J.A."/>
            <person name="Ohyanagi H."/>
            <person name="Mineta K."/>
            <person name="Michell C.T."/>
            <person name="Saber N."/>
            <person name="Kharbatia N.M."/>
            <person name="Rupper R.R."/>
            <person name="Sharp A.R."/>
            <person name="Dally N."/>
            <person name="Boughton B.A."/>
            <person name="Woo Y.H."/>
            <person name="Gao G."/>
            <person name="Schijlen E.G.W.M."/>
            <person name="Guo X."/>
            <person name="Momin A.A."/>
            <person name="Negrao S."/>
            <person name="Al-Babili S."/>
            <person name="Gehring C."/>
            <person name="Roessner U."/>
            <person name="Jung C."/>
            <person name="Murphy K."/>
            <person name="Arold S.T."/>
            <person name="Gojobori T."/>
            <person name="van der Linden C.G."/>
            <person name="van Loo E.N."/>
            <person name="Jellen E.N."/>
            <person name="Maughan P.J."/>
            <person name="Tester M."/>
        </authorList>
    </citation>
    <scope>NUCLEOTIDE SEQUENCE [LARGE SCALE GENOMIC DNA]</scope>
    <source>
        <strain evidence="10">cv. PI 614886</strain>
    </source>
</reference>
<dbReference type="InterPro" id="IPR002182">
    <property type="entry name" value="NB-ARC"/>
</dbReference>
<feature type="domain" description="R13L1/DRL21-like LRR repeat region" evidence="9">
    <location>
        <begin position="709"/>
        <end position="838"/>
    </location>
</feature>
<dbReference type="Pfam" id="PF00931">
    <property type="entry name" value="NB-ARC"/>
    <property type="match status" value="1"/>
</dbReference>
<evidence type="ECO:0000256" key="2">
    <source>
        <dbReference type="ARBA" id="ARBA00022737"/>
    </source>
</evidence>
<dbReference type="InterPro" id="IPR042197">
    <property type="entry name" value="Apaf_helical"/>
</dbReference>
<feature type="domain" description="Disease resistance protein winged helix" evidence="8">
    <location>
        <begin position="456"/>
        <end position="524"/>
    </location>
</feature>
<dbReference type="OMA" id="HASGEEC"/>
<evidence type="ECO:0000256" key="1">
    <source>
        <dbReference type="ARBA" id="ARBA00022614"/>
    </source>
</evidence>
<sequence>MDSIVQNAVGGLLANEAHGIIGMLLSRINAEIKLARGFKKELQVVQGQLTRLIALLHGASCQSINNPLLVDWLKNIEDAAYDADDLLDQLSYEALQTKIICTRKRDKFRLGVSKRFSRLRMGHKASDLTTLINNIYDDANKLGIRPIDVASRDVYSSRHCHPSEDQETSKLRNQRHYVDDKLLIGRDEDLTRLVKLICDPNNTNSSHLTVISIVGMAGLGKTTLCKRISKEQEVLEFFNSEIIWLVISRTYDLLDVLNRMVEMLCRKHSSMRDRQALISELHEKLKDKRYLLILDDVWDTIHWESLKSTLEEIGGSYGTTVLVTSRNKDAVGNMVTDCYDSKGKHTMKRPSIYMLQGLSIADSWSLFLARISEDSLVDSEKEVIARRMMKNCGGVPLAIRALGDLLRDQSLNRWKEIEQSHTWTKVDRNDILPSLRLSYDFLPSMTFKKCFAYCAIFGEDEVIDKNKLIYMWMAQGYLQPYEVMEDKGEEYVQHLLNSSLFQEAELDECGKVKTFKMHDLVWCLARVVSTGECLCSDGYERSNEVLRHLLVPRQSKSRELTLTSYTKLRTCLLFKEFEHPSLHFWLKCRDLRVLNIGWNWSEDLDWEPLGSLIHLRYFEIAVDNGLGVVQSNLAEHITKLYHLQTLCINNLYIVKDPCTTQFPKQIGNLVNLRHILHDDTIGIPMGLGLLTALRTLPAINLEMNWGGKLSDLGSLTNLRGTLEIHNLCFLDSEEEARDRVLDNKSYLDNLVLRWGFSKWPAVKDNPHANEILEALQPNANLKMLQIWNHDGTRFPRWLIEERSSSLSNLVSLKIYRCAAEGILTLESFRSLRFLQVEYCKKLTIILPNRGFQCCNSLEQIVVVDCYQVENLGDLSSLTQLHSLTLKSNQLVGLGSLPCIRELHTDEFVLLAQLSEDSPVCKSLEVLTLEGFHLYDNDDTTALPDQLKYLRAMQCLTIGHSECLETIPDWLGKLTSLRELHLYGLPKLKNLPSPEAIRHLSNLKTLEMAGCPLLLAGVEGESGEWLKIAHIPSFIYY</sequence>
<dbReference type="PANTHER" id="PTHR36766">
    <property type="entry name" value="PLANT BROAD-SPECTRUM MILDEW RESISTANCE PROTEIN RPW8"/>
    <property type="match status" value="1"/>
</dbReference>
<dbReference type="Pfam" id="PF18052">
    <property type="entry name" value="Rx_N"/>
    <property type="match status" value="1"/>
</dbReference>
<dbReference type="GO" id="GO:0006952">
    <property type="term" value="P:defense response"/>
    <property type="evidence" value="ECO:0007669"/>
    <property type="project" value="UniProtKB-KW"/>
</dbReference>
<dbReference type="GO" id="GO:0043531">
    <property type="term" value="F:ADP binding"/>
    <property type="evidence" value="ECO:0007669"/>
    <property type="project" value="InterPro"/>
</dbReference>
<gene>
    <name evidence="10" type="primary">LOC110694887</name>
</gene>
<dbReference type="PRINTS" id="PR00364">
    <property type="entry name" value="DISEASERSIST"/>
</dbReference>
<dbReference type="KEGG" id="cqi:110694887"/>
<dbReference type="FunFam" id="1.10.10.10:FF:000322">
    <property type="entry name" value="Probable disease resistance protein At1g63360"/>
    <property type="match status" value="1"/>
</dbReference>
<keyword evidence="3" id="KW-0547">Nucleotide-binding</keyword>
<evidence type="ECO:0000259" key="9">
    <source>
        <dbReference type="Pfam" id="PF25019"/>
    </source>
</evidence>
<evidence type="ECO:0000256" key="5">
    <source>
        <dbReference type="ARBA" id="ARBA00022840"/>
    </source>
</evidence>
<dbReference type="GO" id="GO:0005524">
    <property type="term" value="F:ATP binding"/>
    <property type="evidence" value="ECO:0007669"/>
    <property type="project" value="UniProtKB-KW"/>
</dbReference>
<evidence type="ECO:0000313" key="11">
    <source>
        <dbReference type="Proteomes" id="UP000596660"/>
    </source>
</evidence>
<name>A0A803MRB7_CHEQI</name>
<dbReference type="GeneID" id="110694887"/>
<evidence type="ECO:0000259" key="6">
    <source>
        <dbReference type="Pfam" id="PF00931"/>
    </source>
</evidence>
<dbReference type="SUPFAM" id="SSF52058">
    <property type="entry name" value="L domain-like"/>
    <property type="match status" value="2"/>
</dbReference>
<evidence type="ECO:0000259" key="7">
    <source>
        <dbReference type="Pfam" id="PF18052"/>
    </source>
</evidence>
<dbReference type="PANTHER" id="PTHR36766:SF70">
    <property type="entry name" value="DISEASE RESISTANCE PROTEIN RGA4"/>
    <property type="match status" value="1"/>
</dbReference>
<dbReference type="InterPro" id="IPR027417">
    <property type="entry name" value="P-loop_NTPase"/>
</dbReference>
<reference evidence="10" key="2">
    <citation type="submission" date="2021-03" db="UniProtKB">
        <authorList>
            <consortium name="EnsemblPlants"/>
        </authorList>
    </citation>
    <scope>IDENTIFICATION</scope>
</reference>
<evidence type="ECO:0000259" key="8">
    <source>
        <dbReference type="Pfam" id="PF23559"/>
    </source>
</evidence>
<dbReference type="SUPFAM" id="SSF52540">
    <property type="entry name" value="P-loop containing nucleoside triphosphate hydrolases"/>
    <property type="match status" value="1"/>
</dbReference>
<dbReference type="InterPro" id="IPR036388">
    <property type="entry name" value="WH-like_DNA-bd_sf"/>
</dbReference>
<evidence type="ECO:0000256" key="4">
    <source>
        <dbReference type="ARBA" id="ARBA00022821"/>
    </source>
</evidence>
<dbReference type="Gramene" id="AUR62033818-RA">
    <property type="protein sequence ID" value="AUR62033818-RA:cds"/>
    <property type="gene ID" value="AUR62033818"/>
</dbReference>
<dbReference type="EnsemblPlants" id="AUR62033818-RA">
    <property type="protein sequence ID" value="AUR62033818-RA:cds"/>
    <property type="gene ID" value="AUR62033818"/>
</dbReference>
<dbReference type="Pfam" id="PF23559">
    <property type="entry name" value="WHD_DRP"/>
    <property type="match status" value="1"/>
</dbReference>
<dbReference type="Gene3D" id="1.20.5.4130">
    <property type="match status" value="1"/>
</dbReference>